<dbReference type="STRING" id="393762.SAMN05660472_02160"/>
<evidence type="ECO:0000313" key="1">
    <source>
        <dbReference type="EMBL" id="SDK86482.1"/>
    </source>
</evidence>
<dbReference type="AlphaFoldDB" id="A0A1G9FDQ3"/>
<dbReference type="Pfam" id="PF09148">
    <property type="entry name" value="DUF1934"/>
    <property type="match status" value="1"/>
</dbReference>
<dbReference type="InterPro" id="IPR015231">
    <property type="entry name" value="DUF1934"/>
</dbReference>
<dbReference type="Proteomes" id="UP000198718">
    <property type="component" value="Unassembled WGS sequence"/>
</dbReference>
<accession>A0A1G9FDQ3</accession>
<proteinExistence type="predicted"/>
<protein>
    <submittedName>
        <fullName evidence="1">Uncharacterized beta-barrel protein YwiB, DUF1934 family</fullName>
    </submittedName>
</protein>
<dbReference type="SUPFAM" id="SSF50814">
    <property type="entry name" value="Lipocalins"/>
    <property type="match status" value="1"/>
</dbReference>
<evidence type="ECO:0000313" key="2">
    <source>
        <dbReference type="Proteomes" id="UP000198718"/>
    </source>
</evidence>
<organism evidence="1 2">
    <name type="scientific">Natronincola ferrireducens</name>
    <dbReference type="NCBI Taxonomy" id="393762"/>
    <lineage>
        <taxon>Bacteria</taxon>
        <taxon>Bacillati</taxon>
        <taxon>Bacillota</taxon>
        <taxon>Clostridia</taxon>
        <taxon>Peptostreptococcales</taxon>
        <taxon>Natronincolaceae</taxon>
        <taxon>Natronincola</taxon>
    </lineage>
</organism>
<dbReference type="InterPro" id="IPR012674">
    <property type="entry name" value="Calycin"/>
</dbReference>
<dbReference type="Gene3D" id="2.40.128.20">
    <property type="match status" value="1"/>
</dbReference>
<dbReference type="EMBL" id="FNFP01000004">
    <property type="protein sequence ID" value="SDK86482.1"/>
    <property type="molecule type" value="Genomic_DNA"/>
</dbReference>
<keyword evidence="2" id="KW-1185">Reference proteome</keyword>
<reference evidence="1 2" key="1">
    <citation type="submission" date="2016-10" db="EMBL/GenBank/DDBJ databases">
        <authorList>
            <person name="de Groot N.N."/>
        </authorList>
    </citation>
    <scope>NUCLEOTIDE SEQUENCE [LARGE SCALE GENOMIC DNA]</scope>
    <source>
        <strain evidence="1 2">DSM 18346</strain>
    </source>
</reference>
<sequence length="136" mass="15632">MIKVVGIQKDNRGEENKIELVTEGTCYEKRNHLYIVYDESEISGMEGATTTLKIEEGNRVSMKRFGSTDLQMIFEEGKAFTSQYNTQFGNFGMEIFTKQLDVKLCDDTKKGSIEIHYDLWIEGLADTINELRVQLM</sequence>
<name>A0A1G9FDQ3_9FIRM</name>
<gene>
    <name evidence="1" type="ORF">SAMN05660472_02160</name>
</gene>